<dbReference type="PANTHER" id="PTHR21266">
    <property type="entry name" value="IRON-SULFUR DOMAIN CONTAINING PROTEIN"/>
    <property type="match status" value="1"/>
</dbReference>
<name>A0AAT9GTE9_9CREN</name>
<dbReference type="EMBL" id="AP031322">
    <property type="protein sequence ID" value="BFH74041.1"/>
    <property type="molecule type" value="Genomic_DNA"/>
</dbReference>
<dbReference type="GO" id="GO:0046872">
    <property type="term" value="F:metal ion binding"/>
    <property type="evidence" value="ECO:0007669"/>
    <property type="project" value="UniProtKB-KW"/>
</dbReference>
<evidence type="ECO:0000313" key="7">
    <source>
        <dbReference type="EMBL" id="BFH74041.1"/>
    </source>
</evidence>
<sequence>MYKEWLPVAFSDEIKEIYETNLLGHEILIIKRDNKLYALSNRCPHRLAKLSKGKITDNEIQCPYHGWKFDLEGKLTLIPSLGKTLSVRLRKYYVKEKYGIVWVSIDEPEKDLPEIKEWENFRRIKCGPYYINANPFRVLENLLDVSHFPYVHEGYLGDPKYSIIPEYEAELTDDYVIAKNIKVYQPNPDGSNSGKYETYTYIIYRPLFLYFTKSNEKGETFSMIFSIKPESKSKSIVFAWIFMNYGYDVKDEVIRKFEDTIIMQDKEVLETQPDFYYLDLSKEIHVKADKASILYRHYLKRKIGKFEELGLI</sequence>
<dbReference type="GeneID" id="92354933"/>
<dbReference type="CDD" id="cd03469">
    <property type="entry name" value="Rieske_RO_Alpha_N"/>
    <property type="match status" value="1"/>
</dbReference>
<keyword evidence="7" id="KW-0223">Dioxygenase</keyword>
<dbReference type="InterPro" id="IPR044043">
    <property type="entry name" value="VanA_C_cat"/>
</dbReference>
<dbReference type="InterPro" id="IPR050584">
    <property type="entry name" value="Cholesterol_7-desaturase"/>
</dbReference>
<dbReference type="Pfam" id="PF19112">
    <property type="entry name" value="VanA_C"/>
    <property type="match status" value="1"/>
</dbReference>
<feature type="domain" description="Rieske" evidence="6">
    <location>
        <begin position="5"/>
        <end position="103"/>
    </location>
</feature>
<dbReference type="PANTHER" id="PTHR21266:SF60">
    <property type="entry name" value="3-KETOSTEROID-9-ALPHA-MONOOXYGENASE, OXYGENASE COMPONENT"/>
    <property type="match status" value="1"/>
</dbReference>
<dbReference type="RefSeq" id="WP_369609586.1">
    <property type="nucleotide sequence ID" value="NZ_AP031322.1"/>
</dbReference>
<evidence type="ECO:0000259" key="6">
    <source>
        <dbReference type="PROSITE" id="PS51296"/>
    </source>
</evidence>
<organism evidence="7">
    <name type="scientific">Sulfurisphaera javensis</name>
    <dbReference type="NCBI Taxonomy" id="2049879"/>
    <lineage>
        <taxon>Archaea</taxon>
        <taxon>Thermoproteota</taxon>
        <taxon>Thermoprotei</taxon>
        <taxon>Sulfolobales</taxon>
        <taxon>Sulfolobaceae</taxon>
        <taxon>Sulfurisphaera</taxon>
    </lineage>
</organism>
<dbReference type="PROSITE" id="PS51296">
    <property type="entry name" value="RIESKE"/>
    <property type="match status" value="1"/>
</dbReference>
<reference evidence="7" key="1">
    <citation type="submission" date="2024-03" db="EMBL/GenBank/DDBJ databases">
        <title>Complete genome sequence of Sulfurisphaera javensis strain KD-1.</title>
        <authorList>
            <person name="Sakai H."/>
            <person name="Nur N."/>
            <person name="Suwanto A."/>
            <person name="Kurosawa N."/>
        </authorList>
    </citation>
    <scope>NUCLEOTIDE SEQUENCE</scope>
    <source>
        <strain evidence="7">KD-1</strain>
    </source>
</reference>
<accession>A0AAT9GTE9</accession>
<dbReference type="InterPro" id="IPR036922">
    <property type="entry name" value="Rieske_2Fe-2S_sf"/>
</dbReference>
<keyword evidence="2" id="KW-0479">Metal-binding</keyword>
<keyword evidence="5" id="KW-0411">Iron-sulfur</keyword>
<gene>
    <name evidence="7" type="ORF">SJAV_19850</name>
</gene>
<dbReference type="KEGG" id="sjv:SJAV_19850"/>
<dbReference type="Pfam" id="PF00355">
    <property type="entry name" value="Rieske"/>
    <property type="match status" value="1"/>
</dbReference>
<dbReference type="InterPro" id="IPR017941">
    <property type="entry name" value="Rieske_2Fe-2S"/>
</dbReference>
<evidence type="ECO:0000256" key="5">
    <source>
        <dbReference type="ARBA" id="ARBA00023014"/>
    </source>
</evidence>
<keyword evidence="3" id="KW-0560">Oxidoreductase</keyword>
<evidence type="ECO:0000256" key="1">
    <source>
        <dbReference type="ARBA" id="ARBA00022714"/>
    </source>
</evidence>
<dbReference type="SUPFAM" id="SSF50022">
    <property type="entry name" value="ISP domain"/>
    <property type="match status" value="1"/>
</dbReference>
<dbReference type="Gene3D" id="2.102.10.10">
    <property type="entry name" value="Rieske [2Fe-2S] iron-sulphur domain"/>
    <property type="match status" value="1"/>
</dbReference>
<dbReference type="SUPFAM" id="SSF55961">
    <property type="entry name" value="Bet v1-like"/>
    <property type="match status" value="1"/>
</dbReference>
<dbReference type="GO" id="GO:0051537">
    <property type="term" value="F:2 iron, 2 sulfur cluster binding"/>
    <property type="evidence" value="ECO:0007669"/>
    <property type="project" value="UniProtKB-KW"/>
</dbReference>
<evidence type="ECO:0000256" key="4">
    <source>
        <dbReference type="ARBA" id="ARBA00023004"/>
    </source>
</evidence>
<dbReference type="Gene3D" id="3.90.380.10">
    <property type="entry name" value="Naphthalene 1,2-dioxygenase Alpha Subunit, Chain A, domain 1"/>
    <property type="match status" value="1"/>
</dbReference>
<keyword evidence="4" id="KW-0408">Iron</keyword>
<proteinExistence type="predicted"/>
<protein>
    <submittedName>
        <fullName evidence="7">Aromatic ring-hydroxylating dioxygenase subunit alpha</fullName>
    </submittedName>
</protein>
<evidence type="ECO:0000256" key="3">
    <source>
        <dbReference type="ARBA" id="ARBA00023002"/>
    </source>
</evidence>
<keyword evidence="1" id="KW-0001">2Fe-2S</keyword>
<dbReference type="GO" id="GO:0051213">
    <property type="term" value="F:dioxygenase activity"/>
    <property type="evidence" value="ECO:0007669"/>
    <property type="project" value="UniProtKB-KW"/>
</dbReference>
<evidence type="ECO:0000256" key="2">
    <source>
        <dbReference type="ARBA" id="ARBA00022723"/>
    </source>
</evidence>
<dbReference type="AlphaFoldDB" id="A0AAT9GTE9"/>